<organism evidence="2 3">
    <name type="scientific">Babesia ovis</name>
    <dbReference type="NCBI Taxonomy" id="5869"/>
    <lineage>
        <taxon>Eukaryota</taxon>
        <taxon>Sar</taxon>
        <taxon>Alveolata</taxon>
        <taxon>Apicomplexa</taxon>
        <taxon>Aconoidasida</taxon>
        <taxon>Piroplasmida</taxon>
        <taxon>Babesiidae</taxon>
        <taxon>Babesia</taxon>
    </lineage>
</organism>
<dbReference type="AlphaFoldDB" id="A0A9W5TF52"/>
<keyword evidence="1 2" id="KW-0812">Transmembrane</keyword>
<name>A0A9W5TF52_BABOV</name>
<keyword evidence="1" id="KW-1133">Transmembrane helix</keyword>
<evidence type="ECO:0000313" key="3">
    <source>
        <dbReference type="Proteomes" id="UP001057455"/>
    </source>
</evidence>
<feature type="transmembrane region" description="Helical" evidence="1">
    <location>
        <begin position="384"/>
        <end position="412"/>
    </location>
</feature>
<dbReference type="EMBL" id="BLIY01000024">
    <property type="protein sequence ID" value="GFE55674.1"/>
    <property type="molecule type" value="Genomic_DNA"/>
</dbReference>
<reference evidence="2" key="1">
    <citation type="submission" date="2019-12" db="EMBL/GenBank/DDBJ databases">
        <title>Genome sequence of Babesia ovis.</title>
        <authorList>
            <person name="Yamagishi J."/>
            <person name="Sevinc F."/>
            <person name="Xuan X."/>
        </authorList>
    </citation>
    <scope>NUCLEOTIDE SEQUENCE</scope>
    <source>
        <strain evidence="2">Selcuk</strain>
    </source>
</reference>
<feature type="transmembrane region" description="Helical" evidence="1">
    <location>
        <begin position="344"/>
        <end position="364"/>
    </location>
</feature>
<gene>
    <name evidence="2" type="ORF">BaOVIS_030780</name>
</gene>
<dbReference type="Proteomes" id="UP001057455">
    <property type="component" value="Unassembled WGS sequence"/>
</dbReference>
<sequence length="546" mass="62753">MEASNALLLDMGHSEQLDEASRTHHTPSENSCHELDSICAVSYNVSIDNADSSIDYTDIKTSTKRPVTKIKRTTISPRKTTVGHKLEDVIRMRANMDNRPHLNTLESMVDSKYLSNDSVDYIPPKETVEYGFGNQNDRAGKYNPRYAAGSDTLKAIGDGQCVSTIYTTISLIGMLIALLIPALFHICCQFRLYGSLSQLSERVSNQDNTAGGGTYILKSTRTLLDHLSEFENFFFIGVFLYLTIQIIGFYATQVRIRHYLWRLCFISVEMSKHEFLYGSKQRAMEHFSDYVKRIYRGQTQACRQTEQNLVKAFDEASSKFDNYQVENIWNKIAFLRCRIMFLRIYVPIFINVVMSIGAAAFVYDRRFRMYHKVPLAHPDIVSNLYWYAAIQYEGFWCIFAIFLLNIITWLYLCNINRHKTIFGLLEEAQSQIHAVIFDFSSKLAKEVWDNQMLLFSSTLYAMDSNKTSQKAPYTPMRLETLNSQINFGSVLSTETRRPCICHFLCMPEVEEYPQGSPSFIGGSPFEDLHIPLLETGLHGNYRNKLR</sequence>
<protein>
    <submittedName>
        <fullName evidence="2">Transmembrane protein</fullName>
    </submittedName>
</protein>
<keyword evidence="3" id="KW-1185">Reference proteome</keyword>
<dbReference type="OrthoDB" id="363962at2759"/>
<evidence type="ECO:0000256" key="1">
    <source>
        <dbReference type="SAM" id="Phobius"/>
    </source>
</evidence>
<feature type="transmembrane region" description="Helical" evidence="1">
    <location>
        <begin position="233"/>
        <end position="252"/>
    </location>
</feature>
<proteinExistence type="predicted"/>
<accession>A0A9W5TF52</accession>
<comment type="caution">
    <text evidence="2">The sequence shown here is derived from an EMBL/GenBank/DDBJ whole genome shotgun (WGS) entry which is preliminary data.</text>
</comment>
<keyword evidence="1" id="KW-0472">Membrane</keyword>
<evidence type="ECO:0000313" key="2">
    <source>
        <dbReference type="EMBL" id="GFE55674.1"/>
    </source>
</evidence>
<feature type="transmembrane region" description="Helical" evidence="1">
    <location>
        <begin position="164"/>
        <end position="186"/>
    </location>
</feature>